<dbReference type="Proteomes" id="UP000215215">
    <property type="component" value="Unassembled WGS sequence"/>
</dbReference>
<keyword evidence="5" id="KW-0449">Lipoprotein</keyword>
<dbReference type="AlphaFoldDB" id="A0A235BVF4"/>
<keyword evidence="3" id="KW-0472">Membrane</keyword>
<proteinExistence type="predicted"/>
<evidence type="ECO:0008006" key="8">
    <source>
        <dbReference type="Google" id="ProtNLM"/>
    </source>
</evidence>
<evidence type="ECO:0000256" key="1">
    <source>
        <dbReference type="ARBA" id="ARBA00022475"/>
    </source>
</evidence>
<dbReference type="PANTHER" id="PTHR41164:SF1">
    <property type="entry name" value="CURLI PRODUCTION ASSEMBLY_TRANSPORT COMPONENT CSGG"/>
    <property type="match status" value="1"/>
</dbReference>
<dbReference type="EMBL" id="NOZQ01000082">
    <property type="protein sequence ID" value="OYD16174.1"/>
    <property type="molecule type" value="Genomic_DNA"/>
</dbReference>
<evidence type="ECO:0000313" key="6">
    <source>
        <dbReference type="EMBL" id="OYD16174.1"/>
    </source>
</evidence>
<evidence type="ECO:0000256" key="4">
    <source>
        <dbReference type="ARBA" id="ARBA00023139"/>
    </source>
</evidence>
<organism evidence="6 7">
    <name type="scientific">candidate division WOR-3 bacterium JGI_Cruoil_03_44_89</name>
    <dbReference type="NCBI Taxonomy" id="1973748"/>
    <lineage>
        <taxon>Bacteria</taxon>
        <taxon>Bacteria division WOR-3</taxon>
    </lineage>
</organism>
<dbReference type="PROSITE" id="PS51257">
    <property type="entry name" value="PROKAR_LIPOPROTEIN"/>
    <property type="match status" value="1"/>
</dbReference>
<dbReference type="InterPro" id="IPR005534">
    <property type="entry name" value="Curli_assmbl/transp-comp_CsgG"/>
</dbReference>
<keyword evidence="2" id="KW-0732">Signal</keyword>
<evidence type="ECO:0000313" key="7">
    <source>
        <dbReference type="Proteomes" id="UP000215215"/>
    </source>
</evidence>
<dbReference type="PANTHER" id="PTHR41164">
    <property type="entry name" value="CURLI PRODUCTION ASSEMBLY/TRANSPORT COMPONENT CSGG"/>
    <property type="match status" value="1"/>
</dbReference>
<keyword evidence="1" id="KW-1003">Cell membrane</keyword>
<dbReference type="Pfam" id="PF03783">
    <property type="entry name" value="CsgG"/>
    <property type="match status" value="1"/>
</dbReference>
<dbReference type="Gene3D" id="3.40.50.10610">
    <property type="entry name" value="ABC-type transport auxiliary lipoprotein component"/>
    <property type="match status" value="1"/>
</dbReference>
<accession>A0A235BVF4</accession>
<dbReference type="GO" id="GO:0030288">
    <property type="term" value="C:outer membrane-bounded periplasmic space"/>
    <property type="evidence" value="ECO:0007669"/>
    <property type="project" value="InterPro"/>
</dbReference>
<protein>
    <recommendedName>
        <fullName evidence="8">Penicillin-binding protein activator LpoB</fullName>
    </recommendedName>
</protein>
<evidence type="ECO:0000256" key="5">
    <source>
        <dbReference type="ARBA" id="ARBA00023288"/>
    </source>
</evidence>
<evidence type="ECO:0000256" key="2">
    <source>
        <dbReference type="ARBA" id="ARBA00022729"/>
    </source>
</evidence>
<evidence type="ECO:0000256" key="3">
    <source>
        <dbReference type="ARBA" id="ARBA00023136"/>
    </source>
</evidence>
<reference evidence="6 7" key="1">
    <citation type="submission" date="2017-07" db="EMBL/GenBank/DDBJ databases">
        <title>Recovery of genomes from metagenomes via a dereplication, aggregation, and scoring strategy.</title>
        <authorList>
            <person name="Sieber C.M."/>
            <person name="Probst A.J."/>
            <person name="Sharrar A."/>
            <person name="Thomas B.C."/>
            <person name="Hess M."/>
            <person name="Tringe S.G."/>
            <person name="Banfield J.F."/>
        </authorList>
    </citation>
    <scope>NUCLEOTIDE SEQUENCE [LARGE SCALE GENOMIC DNA]</scope>
    <source>
        <strain evidence="6">JGI_Cruoil_03_44_89</strain>
    </source>
</reference>
<keyword evidence="4" id="KW-0564">Palmitate</keyword>
<name>A0A235BVF4_UNCW3</name>
<comment type="caution">
    <text evidence="6">The sequence shown here is derived from an EMBL/GenBank/DDBJ whole genome shotgun (WGS) entry which is preliminary data.</text>
</comment>
<gene>
    <name evidence="6" type="ORF">CH333_04065</name>
</gene>
<sequence length="303" mass="33561">MKRLLFILPLLVLGCASRQVVKEEPGITYKESEEIKGPKRKVAVIDFENKTRYGERRLGEAVSDILITELGKSNRFILIEREKFDNLVAEQELERSKYFAPDQQAEMGRMLGLNAIVTGSVSQFGVHTEGSNCLLWSTKKQVAEATVDVRTVDVETGQITYTETGSGSAERDYTQVLGIGTSGGYDELLGQKAFRQAVVKFVKNLEEQLSKTTWYCRVAEFEGEKVYLDAGQRSNLPLGTILTVRRPGKEIKSPETGIVIGYTQEDVGKIKVTGYFGDDGGTAEVIEGVSPEVGDYAVLLQER</sequence>